<comment type="function">
    <text evidence="12">This protein is a positive regulator for the phosphate regulon. Transcription of this operon is positively regulated by PhoB and PhoR when phosphate is limited.</text>
</comment>
<evidence type="ECO:0000256" key="7">
    <source>
        <dbReference type="ARBA" id="ARBA00023012"/>
    </source>
</evidence>
<accession>A0A0D1D8E7</accession>
<evidence type="ECO:0000259" key="15">
    <source>
        <dbReference type="PROSITE" id="PS50110"/>
    </source>
</evidence>
<evidence type="ECO:0000256" key="3">
    <source>
        <dbReference type="ARBA" id="ARBA00022448"/>
    </source>
</evidence>
<dbReference type="Gene3D" id="6.10.250.690">
    <property type="match status" value="1"/>
</dbReference>
<evidence type="ECO:0000256" key="8">
    <source>
        <dbReference type="ARBA" id="ARBA00023015"/>
    </source>
</evidence>
<dbReference type="GO" id="GO:0006817">
    <property type="term" value="P:phosphate ion transport"/>
    <property type="evidence" value="ECO:0007669"/>
    <property type="project" value="UniProtKB-KW"/>
</dbReference>
<dbReference type="InterPro" id="IPR001867">
    <property type="entry name" value="OmpR/PhoB-type_DNA-bd"/>
</dbReference>
<protein>
    <recommendedName>
        <fullName evidence="2">Phosphate regulon transcriptional regulatory protein PhoB</fullName>
    </recommendedName>
</protein>
<dbReference type="Gene3D" id="3.40.50.2300">
    <property type="match status" value="1"/>
</dbReference>
<reference evidence="17 18" key="1">
    <citation type="submission" date="2015-02" db="EMBL/GenBank/DDBJ databases">
        <title>Genome Sequence of Jannaschia aquimarina DSM28248, a member of the Roseobacter clade.</title>
        <authorList>
            <person name="Voget S."/>
            <person name="Daniel R."/>
        </authorList>
    </citation>
    <scope>NUCLEOTIDE SEQUENCE [LARGE SCALE GENOMIC DNA]</scope>
    <source>
        <strain evidence="17 18">GSW-M26</strain>
    </source>
</reference>
<dbReference type="PROSITE" id="PS51755">
    <property type="entry name" value="OMPR_PHOB"/>
    <property type="match status" value="1"/>
</dbReference>
<sequence>MVSQPSVLVVEDEAPQREILVYNLEAEGYEVAQATSGDAALDMAREDSPDLILLDWMLPEISGIEVCRRLKARSETRDIPVIMISARAEEVDRVRGLETGADDYVVKPYSVVELMARVRTQLRRVRPGAVGELLEFDDVSVDTGAHRVYRAGEELHLGPTEFRLLTTFLERPGRVWSREQLLDRVWGRDIYVDSRTVDVHVGRLRKALRNATGTDDPIRTVRGAGYALG</sequence>
<dbReference type="RefSeq" id="WP_043918872.1">
    <property type="nucleotide sequence ID" value="NZ_FZPF01000015.1"/>
</dbReference>
<dbReference type="FunFam" id="3.40.50.2300:FF:000001">
    <property type="entry name" value="DNA-binding response regulator PhoB"/>
    <property type="match status" value="1"/>
</dbReference>
<feature type="modified residue" description="4-aspartylphosphate" evidence="13">
    <location>
        <position position="55"/>
    </location>
</feature>
<gene>
    <name evidence="17" type="primary">phoB_2</name>
    <name evidence="17" type="ORF">jaqu_20540</name>
</gene>
<dbReference type="OrthoDB" id="9802426at2"/>
<evidence type="ECO:0000256" key="12">
    <source>
        <dbReference type="ARBA" id="ARBA00024735"/>
    </source>
</evidence>
<name>A0A0D1D8E7_9RHOB</name>
<dbReference type="InterPro" id="IPR016032">
    <property type="entry name" value="Sig_transdc_resp-reg_C-effctor"/>
</dbReference>
<feature type="domain" description="Response regulatory" evidence="15">
    <location>
        <begin position="6"/>
        <end position="122"/>
    </location>
</feature>
<evidence type="ECO:0000256" key="5">
    <source>
        <dbReference type="ARBA" id="ARBA00022553"/>
    </source>
</evidence>
<proteinExistence type="predicted"/>
<feature type="DNA-binding region" description="OmpR/PhoB-type" evidence="14">
    <location>
        <begin position="131"/>
        <end position="229"/>
    </location>
</feature>
<keyword evidence="10" id="KW-0010">Activator</keyword>
<dbReference type="Proteomes" id="UP000032232">
    <property type="component" value="Unassembled WGS sequence"/>
</dbReference>
<comment type="caution">
    <text evidence="17">The sequence shown here is derived from an EMBL/GenBank/DDBJ whole genome shotgun (WGS) entry which is preliminary data.</text>
</comment>
<keyword evidence="11" id="KW-0804">Transcription</keyword>
<feature type="domain" description="OmpR/PhoB-type" evidence="16">
    <location>
        <begin position="131"/>
        <end position="229"/>
    </location>
</feature>
<dbReference type="CDD" id="cd00383">
    <property type="entry name" value="trans_reg_C"/>
    <property type="match status" value="1"/>
</dbReference>
<dbReference type="AlphaFoldDB" id="A0A0D1D8E7"/>
<evidence type="ECO:0000256" key="14">
    <source>
        <dbReference type="PROSITE-ProRule" id="PRU01091"/>
    </source>
</evidence>
<evidence type="ECO:0000256" key="4">
    <source>
        <dbReference type="ARBA" id="ARBA00022490"/>
    </source>
</evidence>
<dbReference type="PATRIC" id="fig|935700.4.peg.2120"/>
<keyword evidence="5 13" id="KW-0597">Phosphoprotein</keyword>
<dbReference type="GO" id="GO:0000156">
    <property type="term" value="F:phosphorelay response regulator activity"/>
    <property type="evidence" value="ECO:0007669"/>
    <property type="project" value="InterPro"/>
</dbReference>
<dbReference type="GO" id="GO:0006355">
    <property type="term" value="P:regulation of DNA-templated transcription"/>
    <property type="evidence" value="ECO:0007669"/>
    <property type="project" value="InterPro"/>
</dbReference>
<keyword evidence="18" id="KW-1185">Reference proteome</keyword>
<keyword evidence="6" id="KW-0592">Phosphate transport</keyword>
<evidence type="ECO:0000256" key="2">
    <source>
        <dbReference type="ARBA" id="ARBA00013332"/>
    </source>
</evidence>
<dbReference type="STRING" id="935700.jaqu_20540"/>
<dbReference type="PANTHER" id="PTHR48111">
    <property type="entry name" value="REGULATOR OF RPOS"/>
    <property type="match status" value="1"/>
</dbReference>
<dbReference type="GO" id="GO:0000976">
    <property type="term" value="F:transcription cis-regulatory region binding"/>
    <property type="evidence" value="ECO:0007669"/>
    <property type="project" value="TreeGrafter"/>
</dbReference>
<dbReference type="PANTHER" id="PTHR48111:SF40">
    <property type="entry name" value="PHOSPHATE REGULON TRANSCRIPTIONAL REGULATORY PROTEIN PHOB"/>
    <property type="match status" value="1"/>
</dbReference>
<dbReference type="InterPro" id="IPR011006">
    <property type="entry name" value="CheY-like_superfamily"/>
</dbReference>
<dbReference type="FunFam" id="1.10.10.10:FF:000018">
    <property type="entry name" value="DNA-binding response regulator ResD"/>
    <property type="match status" value="1"/>
</dbReference>
<evidence type="ECO:0000256" key="10">
    <source>
        <dbReference type="ARBA" id="ARBA00023159"/>
    </source>
</evidence>
<evidence type="ECO:0000313" key="17">
    <source>
        <dbReference type="EMBL" id="KIT16193.1"/>
    </source>
</evidence>
<dbReference type="EMBL" id="JYFE01000038">
    <property type="protein sequence ID" value="KIT16193.1"/>
    <property type="molecule type" value="Genomic_DNA"/>
</dbReference>
<keyword evidence="4" id="KW-0963">Cytoplasm</keyword>
<dbReference type="GO" id="GO:0005829">
    <property type="term" value="C:cytosol"/>
    <property type="evidence" value="ECO:0007669"/>
    <property type="project" value="TreeGrafter"/>
</dbReference>
<dbReference type="Pfam" id="PF00486">
    <property type="entry name" value="Trans_reg_C"/>
    <property type="match status" value="1"/>
</dbReference>
<dbReference type="SUPFAM" id="SSF46894">
    <property type="entry name" value="C-terminal effector domain of the bipartite response regulators"/>
    <property type="match status" value="1"/>
</dbReference>
<keyword evidence="8" id="KW-0805">Transcription regulation</keyword>
<evidence type="ECO:0000256" key="11">
    <source>
        <dbReference type="ARBA" id="ARBA00023163"/>
    </source>
</evidence>
<evidence type="ECO:0000256" key="6">
    <source>
        <dbReference type="ARBA" id="ARBA00022592"/>
    </source>
</evidence>
<dbReference type="InterPro" id="IPR001789">
    <property type="entry name" value="Sig_transdc_resp-reg_receiver"/>
</dbReference>
<dbReference type="InterPro" id="IPR039420">
    <property type="entry name" value="WalR-like"/>
</dbReference>
<evidence type="ECO:0000313" key="18">
    <source>
        <dbReference type="Proteomes" id="UP000032232"/>
    </source>
</evidence>
<dbReference type="SMART" id="SM00448">
    <property type="entry name" value="REC"/>
    <property type="match status" value="1"/>
</dbReference>
<evidence type="ECO:0000256" key="9">
    <source>
        <dbReference type="ARBA" id="ARBA00023125"/>
    </source>
</evidence>
<dbReference type="SMART" id="SM00862">
    <property type="entry name" value="Trans_reg_C"/>
    <property type="match status" value="1"/>
</dbReference>
<keyword evidence="9 14" id="KW-0238">DNA-binding</keyword>
<evidence type="ECO:0000256" key="1">
    <source>
        <dbReference type="ARBA" id="ARBA00004496"/>
    </source>
</evidence>
<organism evidence="17 18">
    <name type="scientific">Jannaschia aquimarina</name>
    <dbReference type="NCBI Taxonomy" id="935700"/>
    <lineage>
        <taxon>Bacteria</taxon>
        <taxon>Pseudomonadati</taxon>
        <taxon>Pseudomonadota</taxon>
        <taxon>Alphaproteobacteria</taxon>
        <taxon>Rhodobacterales</taxon>
        <taxon>Roseobacteraceae</taxon>
        <taxon>Jannaschia</taxon>
    </lineage>
</organism>
<evidence type="ECO:0000259" key="16">
    <source>
        <dbReference type="PROSITE" id="PS51755"/>
    </source>
</evidence>
<dbReference type="SUPFAM" id="SSF52172">
    <property type="entry name" value="CheY-like"/>
    <property type="match status" value="1"/>
</dbReference>
<dbReference type="Pfam" id="PF00072">
    <property type="entry name" value="Response_reg"/>
    <property type="match status" value="1"/>
</dbReference>
<keyword evidence="7" id="KW-0902">Two-component regulatory system</keyword>
<comment type="subcellular location">
    <subcellularLocation>
        <location evidence="1">Cytoplasm</location>
    </subcellularLocation>
</comment>
<dbReference type="InterPro" id="IPR036388">
    <property type="entry name" value="WH-like_DNA-bd_sf"/>
</dbReference>
<dbReference type="PROSITE" id="PS50110">
    <property type="entry name" value="RESPONSE_REGULATORY"/>
    <property type="match status" value="1"/>
</dbReference>
<dbReference type="Gene3D" id="1.10.10.10">
    <property type="entry name" value="Winged helix-like DNA-binding domain superfamily/Winged helix DNA-binding domain"/>
    <property type="match status" value="1"/>
</dbReference>
<dbReference type="GO" id="GO:0032993">
    <property type="term" value="C:protein-DNA complex"/>
    <property type="evidence" value="ECO:0007669"/>
    <property type="project" value="TreeGrafter"/>
</dbReference>
<dbReference type="NCBIfam" id="TIGR02154">
    <property type="entry name" value="PhoB"/>
    <property type="match status" value="1"/>
</dbReference>
<evidence type="ECO:0000256" key="13">
    <source>
        <dbReference type="PROSITE-ProRule" id="PRU00169"/>
    </source>
</evidence>
<keyword evidence="3" id="KW-0813">Transport</keyword>
<dbReference type="InterPro" id="IPR011879">
    <property type="entry name" value="Sig_transdc_resp-reg_PhoB"/>
</dbReference>